<organism evidence="1 2">
    <name type="scientific">Paradevosia shaoguanensis</name>
    <dbReference type="NCBI Taxonomy" id="1335043"/>
    <lineage>
        <taxon>Bacteria</taxon>
        <taxon>Pseudomonadati</taxon>
        <taxon>Pseudomonadota</taxon>
        <taxon>Alphaproteobacteria</taxon>
        <taxon>Hyphomicrobiales</taxon>
        <taxon>Devosiaceae</taxon>
        <taxon>Paradevosia</taxon>
    </lineage>
</organism>
<evidence type="ECO:0008006" key="3">
    <source>
        <dbReference type="Google" id="ProtNLM"/>
    </source>
</evidence>
<keyword evidence="2" id="KW-1185">Reference proteome</keyword>
<protein>
    <recommendedName>
        <fullName evidence="3">2'-5' RNA ligase</fullName>
    </recommendedName>
</protein>
<accession>A0AA41QKT3</accession>
<reference evidence="1" key="1">
    <citation type="submission" date="2022-03" db="EMBL/GenBank/DDBJ databases">
        <title>The complete genome sequence of a Methyloterrigena soli.</title>
        <authorList>
            <person name="Zi Z."/>
        </authorList>
    </citation>
    <scope>NUCLEOTIDE SEQUENCE</scope>
    <source>
        <strain evidence="1">M48</strain>
    </source>
</reference>
<evidence type="ECO:0000313" key="2">
    <source>
        <dbReference type="Proteomes" id="UP001156140"/>
    </source>
</evidence>
<comment type="caution">
    <text evidence="1">The sequence shown here is derived from an EMBL/GenBank/DDBJ whole genome shotgun (WGS) entry which is preliminary data.</text>
</comment>
<dbReference type="InterPro" id="IPR009097">
    <property type="entry name" value="Cyclic_Pdiesterase"/>
</dbReference>
<proteinExistence type="predicted"/>
<name>A0AA41QKT3_9HYPH</name>
<dbReference type="RefSeq" id="WP_052015037.1">
    <property type="nucleotide sequence ID" value="NZ_JAKETQ010000001.1"/>
</dbReference>
<dbReference type="AlphaFoldDB" id="A0AA41QKT3"/>
<dbReference type="Proteomes" id="UP001156140">
    <property type="component" value="Unassembled WGS sequence"/>
</dbReference>
<dbReference type="SUPFAM" id="SSF55144">
    <property type="entry name" value="LigT-like"/>
    <property type="match status" value="1"/>
</dbReference>
<sequence>MQYELFDKTECGPAQREDNVFFALLPDNGTAEIALRLATLAAGEAAARRSLAAGGRLHLSVFGVRDRISDRRALLAGDDIAADLPDEPLRVVFDHMALFQGGQKKPLVLYGKDIGNPGLIEFRRRFCIAAANAGLGLARHQFEPHVTLLWTPTPMVEHRVETISWEVRDFALVRSFVGHSRHKQLGRWPLGGRRG</sequence>
<dbReference type="EMBL" id="JALAZD010000001">
    <property type="protein sequence ID" value="MCI0126721.1"/>
    <property type="molecule type" value="Genomic_DNA"/>
</dbReference>
<gene>
    <name evidence="1" type="ORF">ML536_07770</name>
</gene>
<evidence type="ECO:0000313" key="1">
    <source>
        <dbReference type="EMBL" id="MCI0126721.1"/>
    </source>
</evidence>
<dbReference type="Gene3D" id="3.90.1140.10">
    <property type="entry name" value="Cyclic phosphodiesterase"/>
    <property type="match status" value="1"/>
</dbReference>